<keyword evidence="2" id="KW-0812">Transmembrane</keyword>
<keyword evidence="1" id="KW-0808">Transferase</keyword>
<evidence type="ECO:0000256" key="2">
    <source>
        <dbReference type="SAM" id="Phobius"/>
    </source>
</evidence>
<dbReference type="PANTHER" id="PTHR23079">
    <property type="entry name" value="RNA-DEPENDENT RNA POLYMERASE"/>
    <property type="match status" value="1"/>
</dbReference>
<keyword evidence="1" id="KW-0696">RNA-directed RNA polymerase</keyword>
<protein>
    <recommendedName>
        <fullName evidence="1">RNA-dependent RNA polymerase</fullName>
        <ecNumber evidence="1">2.7.7.48</ecNumber>
    </recommendedName>
</protein>
<keyword evidence="2" id="KW-0472">Membrane</keyword>
<comment type="caution">
    <text evidence="4">The sequence shown here is derived from an EMBL/GenBank/DDBJ whole genome shotgun (WGS) entry which is preliminary data.</text>
</comment>
<dbReference type="GO" id="GO:0003723">
    <property type="term" value="F:RNA binding"/>
    <property type="evidence" value="ECO:0007669"/>
    <property type="project" value="UniProtKB-KW"/>
</dbReference>
<dbReference type="AlphaFoldDB" id="A0A0W8DI36"/>
<reference evidence="4 5" key="1">
    <citation type="submission" date="2015-11" db="EMBL/GenBank/DDBJ databases">
        <title>Genomes and virulence difference between two physiological races of Phytophthora nicotianae.</title>
        <authorList>
            <person name="Liu H."/>
            <person name="Ma X."/>
            <person name="Yu H."/>
            <person name="Fang D."/>
            <person name="Li Y."/>
            <person name="Wang X."/>
            <person name="Wang W."/>
            <person name="Dong Y."/>
            <person name="Xiao B."/>
        </authorList>
    </citation>
    <scope>NUCLEOTIDE SEQUENCE [LARGE SCALE GENOMIC DNA]</scope>
    <source>
        <strain evidence="5">race 1</strain>
    </source>
</reference>
<keyword evidence="2" id="KW-1133">Transmembrane helix</keyword>
<accession>A0A0W8DI36</accession>
<dbReference type="GO" id="GO:0031380">
    <property type="term" value="C:nuclear RNA-directed RNA polymerase complex"/>
    <property type="evidence" value="ECO:0007669"/>
    <property type="project" value="TreeGrafter"/>
</dbReference>
<evidence type="ECO:0000313" key="4">
    <source>
        <dbReference type="EMBL" id="KUF96055.1"/>
    </source>
</evidence>
<comment type="catalytic activity">
    <reaction evidence="1">
        <text>RNA(n) + a ribonucleoside 5'-triphosphate = RNA(n+1) + diphosphate</text>
        <dbReference type="Rhea" id="RHEA:21248"/>
        <dbReference type="Rhea" id="RHEA-COMP:14527"/>
        <dbReference type="Rhea" id="RHEA-COMP:17342"/>
        <dbReference type="ChEBI" id="CHEBI:33019"/>
        <dbReference type="ChEBI" id="CHEBI:61557"/>
        <dbReference type="ChEBI" id="CHEBI:140395"/>
        <dbReference type="EC" id="2.7.7.48"/>
    </reaction>
</comment>
<dbReference type="InterPro" id="IPR057596">
    <property type="entry name" value="RDRP_core"/>
</dbReference>
<sequence>MTITPDEAWSLACRRCDALVARHSQLSFILENATGVHLTLDKTLLHNEQLGESWRVSSHSGVLPALQFTKIRTKNAFKRQRLPFELCCVHCDAKVASEDLSQLTSPAKYLKRLGQAFSSTKETFEVNQSVLDNPVEDIENDQYVFTDGCGEIALVGAENIVRELQLPFTPSAFQIRLGGAKGVLVVSDLGRSNIRCDDAVVLRKSMSKFTSNHRVLEIVAFAGKSEAYLTRQSVLILNDLGINEDVFMEMQEEFLSDLRSLIASDDGAYFELKAVLPPSVIWWIDVLVRKLEVKILADEYLSSLARTIYHYRLANTVMRARIPIAKGRTLMGVADFTGTLEYGEVFVQYSETDEEIGTDSYVVLDDVDVAVHRSPCHHPGDIRVLRCRADVPPQLRQLKDCIVFPSKGPRPHPEECTGGDLDGDMFVVIWDKRLIPSRAQVHEPMAFDEDTGGDTSPEERNTTSQRMTQVWLIFTFTPSRTIFLVLLRTLTLRFAIHRMMEASMKTRKFWHVSVPNKLTVFVLKKILRLYAT</sequence>
<dbReference type="EMBL" id="LNFP01000187">
    <property type="protein sequence ID" value="KUF96055.1"/>
    <property type="molecule type" value="Genomic_DNA"/>
</dbReference>
<dbReference type="Proteomes" id="UP000054636">
    <property type="component" value="Unassembled WGS sequence"/>
</dbReference>
<dbReference type="Pfam" id="PF05183">
    <property type="entry name" value="RdRP"/>
    <property type="match status" value="1"/>
</dbReference>
<gene>
    <name evidence="4" type="ORF">AM588_10006243</name>
</gene>
<organism evidence="4 5">
    <name type="scientific">Phytophthora nicotianae</name>
    <name type="common">Potato buckeye rot agent</name>
    <name type="synonym">Phytophthora parasitica</name>
    <dbReference type="NCBI Taxonomy" id="4792"/>
    <lineage>
        <taxon>Eukaryota</taxon>
        <taxon>Sar</taxon>
        <taxon>Stramenopiles</taxon>
        <taxon>Oomycota</taxon>
        <taxon>Peronosporomycetes</taxon>
        <taxon>Peronosporales</taxon>
        <taxon>Peronosporaceae</taxon>
        <taxon>Phytophthora</taxon>
    </lineage>
</organism>
<name>A0A0W8DI36_PHYNI</name>
<dbReference type="GO" id="GO:0030422">
    <property type="term" value="P:siRNA processing"/>
    <property type="evidence" value="ECO:0007669"/>
    <property type="project" value="TreeGrafter"/>
</dbReference>
<comment type="similarity">
    <text evidence="1">Belongs to the RdRP family.</text>
</comment>
<evidence type="ECO:0000313" key="5">
    <source>
        <dbReference type="Proteomes" id="UP000054636"/>
    </source>
</evidence>
<dbReference type="PANTHER" id="PTHR23079:SF55">
    <property type="entry name" value="RNA-DIRECTED RNA POLYMERASE"/>
    <property type="match status" value="1"/>
</dbReference>
<dbReference type="InterPro" id="IPR007855">
    <property type="entry name" value="RDRP"/>
</dbReference>
<dbReference type="EC" id="2.7.7.48" evidence="1"/>
<dbReference type="GO" id="GO:0003968">
    <property type="term" value="F:RNA-directed RNA polymerase activity"/>
    <property type="evidence" value="ECO:0007669"/>
    <property type="project" value="UniProtKB-KW"/>
</dbReference>
<evidence type="ECO:0000256" key="1">
    <source>
        <dbReference type="RuleBase" id="RU363098"/>
    </source>
</evidence>
<proteinExistence type="inferred from homology"/>
<feature type="domain" description="RDRP core" evidence="3">
    <location>
        <begin position="99"/>
        <end position="466"/>
    </location>
</feature>
<keyword evidence="1" id="KW-0694">RNA-binding</keyword>
<evidence type="ECO:0000259" key="3">
    <source>
        <dbReference type="Pfam" id="PF05183"/>
    </source>
</evidence>
<keyword evidence="1" id="KW-0548">Nucleotidyltransferase</keyword>
<feature type="transmembrane region" description="Helical" evidence="2">
    <location>
        <begin position="470"/>
        <end position="490"/>
    </location>
</feature>
<dbReference type="SMR" id="A0A0W8DI36"/>